<comment type="similarity">
    <text evidence="2 8">Belongs to the AAA ATPase family.</text>
</comment>
<dbReference type="FunFam" id="3.40.50.300:FF:000033">
    <property type="entry name" value="26S protease regulatory subunit 6B"/>
    <property type="match status" value="1"/>
</dbReference>
<dbReference type="Pfam" id="PF00004">
    <property type="entry name" value="AAA"/>
    <property type="match status" value="1"/>
</dbReference>
<dbReference type="InterPro" id="IPR012340">
    <property type="entry name" value="NA-bd_OB-fold"/>
</dbReference>
<proteinExistence type="inferred from homology"/>
<dbReference type="CDD" id="cd19502">
    <property type="entry name" value="RecA-like_PAN_like"/>
    <property type="match status" value="1"/>
</dbReference>
<evidence type="ECO:0000256" key="1">
    <source>
        <dbReference type="ARBA" id="ARBA00004496"/>
    </source>
</evidence>
<dbReference type="InterPro" id="IPR041569">
    <property type="entry name" value="AAA_lid_3"/>
</dbReference>
<sequence length="377" mass="42406">MEFFSKQKELDFLKMEEEHLIQEIDHLKSVSNDVNNELDKLRSVPLIMGQFVEAVGENYAIVSSTTGSLYYVRISSIVDKSLLKPNTAVILHKHSSAIVGILPPETDSAILVVDQSEKPDVTYADIGGLDVQKQEIREAVELPLLQLDLYKQIGIEPPRGVLLYGPPGTGKTMLVKAVANQTKATFIRVNGSEFVQKYLGEGPRMVRDVFRMAREKAPSIVFIDEVDSIATRRFDAATSADREVQRVLLELLNQMDGFDQDTDVKVIMATNRIDTIDPALLRPGRLDRKIEFPLPDRRQKRLVYNAITSKMSLNENVNLEAFINLPDKLSAAEIHSICQEAGMLAIRNGRYMVIQKDFEEAFTRIISSKADVPLLYK</sequence>
<keyword evidence="5 8" id="KW-0067">ATP-binding</keyword>
<dbReference type="PANTHER" id="PTHR23073">
    <property type="entry name" value="26S PROTEASOME REGULATORY SUBUNIT"/>
    <property type="match status" value="1"/>
</dbReference>
<protein>
    <recommendedName>
        <fullName evidence="7">26S proteasome regulatory subunit 6B homolog</fullName>
    </recommendedName>
</protein>
<reference evidence="10 11" key="1">
    <citation type="submission" date="2017-12" db="EMBL/GenBank/DDBJ databases">
        <authorList>
            <person name="Pombert J.-F."/>
            <person name="Haag K.L."/>
            <person name="Ebert D."/>
        </authorList>
    </citation>
    <scope>NUCLEOTIDE SEQUENCE [LARGE SCALE GENOMIC DNA]</scope>
    <source>
        <strain evidence="10">IL-BN-2</strain>
    </source>
</reference>
<accession>A0A4Q9KSY1</accession>
<dbReference type="SUPFAM" id="SSF52540">
    <property type="entry name" value="P-loop containing nucleoside triphosphate hydrolases"/>
    <property type="match status" value="1"/>
</dbReference>
<evidence type="ECO:0000256" key="3">
    <source>
        <dbReference type="ARBA" id="ARBA00022490"/>
    </source>
</evidence>
<dbReference type="InterPro" id="IPR003593">
    <property type="entry name" value="AAA+_ATPase"/>
</dbReference>
<dbReference type="GO" id="GO:0005524">
    <property type="term" value="F:ATP binding"/>
    <property type="evidence" value="ECO:0007669"/>
    <property type="project" value="UniProtKB-KW"/>
</dbReference>
<dbReference type="Pfam" id="PF16450">
    <property type="entry name" value="Prot_ATP_ID_OB_C"/>
    <property type="match status" value="1"/>
</dbReference>
<dbReference type="Gene3D" id="1.10.8.60">
    <property type="match status" value="1"/>
</dbReference>
<evidence type="ECO:0000256" key="7">
    <source>
        <dbReference type="ARBA" id="ARBA00068703"/>
    </source>
</evidence>
<keyword evidence="6 10" id="KW-0647">Proteasome</keyword>
<comment type="subcellular location">
    <subcellularLocation>
        <location evidence="1">Cytoplasm</location>
    </subcellularLocation>
</comment>
<dbReference type="InterPro" id="IPR027417">
    <property type="entry name" value="P-loop_NTPase"/>
</dbReference>
<evidence type="ECO:0000256" key="5">
    <source>
        <dbReference type="ARBA" id="ARBA00022840"/>
    </source>
</evidence>
<evidence type="ECO:0000259" key="9">
    <source>
        <dbReference type="SMART" id="SM00382"/>
    </source>
</evidence>
<evidence type="ECO:0000256" key="4">
    <source>
        <dbReference type="ARBA" id="ARBA00022741"/>
    </source>
</evidence>
<comment type="caution">
    <text evidence="10">The sequence shown here is derived from an EMBL/GenBank/DDBJ whole genome shotgun (WGS) entry which is preliminary data.</text>
</comment>
<dbReference type="EMBL" id="PIXR01002714">
    <property type="protein sequence ID" value="TBT97867.1"/>
    <property type="molecule type" value="Genomic_DNA"/>
</dbReference>
<dbReference type="InterPro" id="IPR003960">
    <property type="entry name" value="ATPase_AAA_CS"/>
</dbReference>
<dbReference type="InterPro" id="IPR050221">
    <property type="entry name" value="26S_Proteasome_ATPase"/>
</dbReference>
<dbReference type="GO" id="GO:0005737">
    <property type="term" value="C:cytoplasm"/>
    <property type="evidence" value="ECO:0007669"/>
    <property type="project" value="UniProtKB-SubCell"/>
</dbReference>
<organism evidence="10 11">
    <name type="scientific">Hamiltosporidium magnivora</name>
    <dbReference type="NCBI Taxonomy" id="148818"/>
    <lineage>
        <taxon>Eukaryota</taxon>
        <taxon>Fungi</taxon>
        <taxon>Fungi incertae sedis</taxon>
        <taxon>Microsporidia</taxon>
        <taxon>Dubosqiidae</taxon>
        <taxon>Hamiltosporidium</taxon>
    </lineage>
</organism>
<evidence type="ECO:0000313" key="11">
    <source>
        <dbReference type="Proteomes" id="UP000293045"/>
    </source>
</evidence>
<dbReference type="GO" id="GO:0016887">
    <property type="term" value="F:ATP hydrolysis activity"/>
    <property type="evidence" value="ECO:0007669"/>
    <property type="project" value="InterPro"/>
</dbReference>
<gene>
    <name evidence="10" type="ORF">CWI39_2714p0010</name>
</gene>
<evidence type="ECO:0000256" key="8">
    <source>
        <dbReference type="RuleBase" id="RU003651"/>
    </source>
</evidence>
<dbReference type="Pfam" id="PF17862">
    <property type="entry name" value="AAA_lid_3"/>
    <property type="match status" value="1"/>
</dbReference>
<dbReference type="Gene3D" id="3.40.50.300">
    <property type="entry name" value="P-loop containing nucleotide triphosphate hydrolases"/>
    <property type="match status" value="1"/>
</dbReference>
<dbReference type="Gene3D" id="2.40.50.140">
    <property type="entry name" value="Nucleic acid-binding proteins"/>
    <property type="match status" value="1"/>
</dbReference>
<dbReference type="VEuPathDB" id="MicrosporidiaDB:CWI36_2441p0010"/>
<dbReference type="SMART" id="SM00382">
    <property type="entry name" value="AAA"/>
    <property type="match status" value="1"/>
</dbReference>
<dbReference type="GO" id="GO:0008540">
    <property type="term" value="C:proteasome regulatory particle, base subcomplex"/>
    <property type="evidence" value="ECO:0007669"/>
    <property type="project" value="UniProtKB-ARBA"/>
</dbReference>
<keyword evidence="3" id="KW-0963">Cytoplasm</keyword>
<dbReference type="InterPro" id="IPR032501">
    <property type="entry name" value="Prot_ATP_ID_OB_2nd"/>
</dbReference>
<dbReference type="Proteomes" id="UP000293045">
    <property type="component" value="Unassembled WGS sequence"/>
</dbReference>
<dbReference type="VEuPathDB" id="MicrosporidiaDB:CWI39_2714p0010"/>
<name>A0A4Q9KSY1_9MICR</name>
<keyword evidence="4 8" id="KW-0547">Nucleotide-binding</keyword>
<evidence type="ECO:0000256" key="2">
    <source>
        <dbReference type="ARBA" id="ARBA00006914"/>
    </source>
</evidence>
<dbReference type="AlphaFoldDB" id="A0A4Q9KSY1"/>
<dbReference type="PROSITE" id="PS00674">
    <property type="entry name" value="AAA"/>
    <property type="match status" value="1"/>
</dbReference>
<dbReference type="InterPro" id="IPR003959">
    <property type="entry name" value="ATPase_AAA_core"/>
</dbReference>
<evidence type="ECO:0000313" key="10">
    <source>
        <dbReference type="EMBL" id="TBT97867.1"/>
    </source>
</evidence>
<evidence type="ECO:0000256" key="6">
    <source>
        <dbReference type="ARBA" id="ARBA00022942"/>
    </source>
</evidence>
<feature type="domain" description="AAA+ ATPase" evidence="9">
    <location>
        <begin position="157"/>
        <end position="296"/>
    </location>
</feature>